<dbReference type="GeneID" id="30070992"/>
<dbReference type="KEGG" id="fvr:FVEG_13665"/>
<dbReference type="SUPFAM" id="SSF48403">
    <property type="entry name" value="Ankyrin repeat"/>
    <property type="match status" value="1"/>
</dbReference>
<dbReference type="AlphaFoldDB" id="W7MWN4"/>
<evidence type="ECO:0000313" key="2">
    <source>
        <dbReference type="Proteomes" id="UP000009096"/>
    </source>
</evidence>
<evidence type="ECO:0008006" key="3">
    <source>
        <dbReference type="Google" id="ProtNLM"/>
    </source>
</evidence>
<dbReference type="EMBL" id="CM000587">
    <property type="protein sequence ID" value="EWG55713.1"/>
    <property type="molecule type" value="Genomic_DNA"/>
</dbReference>
<sequence>MAELALAIVPLGITVTSGLVKYLKAFNDHDDDRTRVVRQAERLSSTFQSLEAALNRSQLDPELSVSASQASGCLNDCQKALEELDILQQKVFATATSIVAATSPARTKDKIKDGYRKLIYPLRKSDIESLEGALDRLSTTLSLASEMLHIDEEVLTRKILNEQMAEIQKNTIVNSNTATAIKELHQPITKIDLAVPVLQTSVDSIVPHLDKRFDQISYQISYQHVQMQAQLKALLDMTGPARYEDNLQANREFSYNQSTEQSSHLATYEPELLTLTKRTESLSMCSCKRRSVRQRKRFALGPVHFAQEMLSNIWHEKDCVFFNLPSGYEKTRTIRFTGLASLLKRGIEVSFSTRVRAGKSSISPSFTYFPVVDESVAPAFLVMDLLNDASVLVDNNETRCQIILSTAQRKLQELFCSGRASPNDVTEYGDTLLHALAKSVWDSITSPEKANAPFVRLTCEGLVNLLIAAGTSVTARDIRGNLALIEFVNGTFVPASIYGPLIAENDVEAFPPFPLLFSFSSLEFLKYHEHNPKVAELQYGPLSLAVIRNNLPEVERLISLHPQMLEELSSYRETPLHVAIYRPEILEALTKKVNPEVWIQLDSLRATVLNHAMQVSREICNPREALDDSCCPCTLPLRIILASGCPIIPHRDFHSYRDHFFEASPHCKTLLAKELWIRRQQLRDLALNKLSITELRNFTSLDEVPDFDAIGMDMLLRRKGILGLGPLSTFVDLPQRPGQDVTYCFRSIFFDLTTPEDANLFLDSGFKVISTDQKYTSSPDITFYDHNIAWHRVISLEYAIWLFEHQAPLWRWTYRFTSPMPSAFVLADILGVEDYKCAGQDNISDRAEYHLFESVLVDKCCCLCSPDGCTPFTLRMKWLAHPHRQVEELIPQEYATQFGSYARIYGRSLGLSHHVIMVRQATFAALDFRHTCLDRPAYCHYPSHSNWKRWLDPVTELEPDEMEFETLNVNGEAWNQLEEVVAMFQDFVLTGCQTTISSKSDTIDIDYSAFSDPVTLGIDDLYYQRILEFWHNIWVRRIQIALDTVAKSWENKLDGQHDPVQILTCEEASEDTESSEESDDDAVFNRIIQLIQDI</sequence>
<reference evidence="1 2" key="1">
    <citation type="journal article" date="2010" name="Nature">
        <title>Comparative genomics reveals mobile pathogenicity chromosomes in Fusarium.</title>
        <authorList>
            <person name="Ma L.J."/>
            <person name="van der Does H.C."/>
            <person name="Borkovich K.A."/>
            <person name="Coleman J.J."/>
            <person name="Daboussi M.J."/>
            <person name="Di Pietro A."/>
            <person name="Dufresne M."/>
            <person name="Freitag M."/>
            <person name="Grabherr M."/>
            <person name="Henrissat B."/>
            <person name="Houterman P.M."/>
            <person name="Kang S."/>
            <person name="Shim W.B."/>
            <person name="Woloshuk C."/>
            <person name="Xie X."/>
            <person name="Xu J.R."/>
            <person name="Antoniw J."/>
            <person name="Baker S.E."/>
            <person name="Bluhm B.H."/>
            <person name="Breakspear A."/>
            <person name="Brown D.W."/>
            <person name="Butchko R.A."/>
            <person name="Chapman S."/>
            <person name="Coulson R."/>
            <person name="Coutinho P.M."/>
            <person name="Danchin E.G."/>
            <person name="Diener A."/>
            <person name="Gale L.R."/>
            <person name="Gardiner D.M."/>
            <person name="Goff S."/>
            <person name="Hammond-Kosack K.E."/>
            <person name="Hilburn K."/>
            <person name="Hua-Van A."/>
            <person name="Jonkers W."/>
            <person name="Kazan K."/>
            <person name="Kodira C.D."/>
            <person name="Koehrsen M."/>
            <person name="Kumar L."/>
            <person name="Lee Y.H."/>
            <person name="Li L."/>
            <person name="Manners J.M."/>
            <person name="Miranda-Saavedra D."/>
            <person name="Mukherjee M."/>
            <person name="Park G."/>
            <person name="Park J."/>
            <person name="Park S.Y."/>
            <person name="Proctor R.H."/>
            <person name="Regev A."/>
            <person name="Ruiz-Roldan M.C."/>
            <person name="Sain D."/>
            <person name="Sakthikumar S."/>
            <person name="Sykes S."/>
            <person name="Schwartz D.C."/>
            <person name="Turgeon B.G."/>
            <person name="Wapinski I."/>
            <person name="Yoder O."/>
            <person name="Young S."/>
            <person name="Zeng Q."/>
            <person name="Zhou S."/>
            <person name="Galagan J."/>
            <person name="Cuomo C.A."/>
            <person name="Kistler H.C."/>
            <person name="Rep M."/>
        </authorList>
    </citation>
    <scope>NUCLEOTIDE SEQUENCE [LARGE SCALE GENOMIC DNA]</scope>
    <source>
        <strain evidence="2">M3125 / FGSC 7600</strain>
    </source>
</reference>
<dbReference type="RefSeq" id="XP_018761904.1">
    <property type="nucleotide sequence ID" value="XM_018903028.1"/>
</dbReference>
<name>W7MWN4_GIBM7</name>
<keyword evidence="2" id="KW-1185">Reference proteome</keyword>
<accession>W7MWN4</accession>
<organism evidence="1 2">
    <name type="scientific">Gibberella moniliformis (strain M3125 / FGSC 7600)</name>
    <name type="common">Maize ear and stalk rot fungus</name>
    <name type="synonym">Fusarium verticillioides</name>
    <dbReference type="NCBI Taxonomy" id="334819"/>
    <lineage>
        <taxon>Eukaryota</taxon>
        <taxon>Fungi</taxon>
        <taxon>Dikarya</taxon>
        <taxon>Ascomycota</taxon>
        <taxon>Pezizomycotina</taxon>
        <taxon>Sordariomycetes</taxon>
        <taxon>Hypocreomycetidae</taxon>
        <taxon>Hypocreales</taxon>
        <taxon>Nectriaceae</taxon>
        <taxon>Fusarium</taxon>
        <taxon>Fusarium fujikuroi species complex</taxon>
    </lineage>
</organism>
<dbReference type="VEuPathDB" id="FungiDB:FVEG_13665"/>
<dbReference type="Proteomes" id="UP000009096">
    <property type="component" value="Chromosome 10"/>
</dbReference>
<proteinExistence type="predicted"/>
<dbReference type="Gene3D" id="1.25.40.20">
    <property type="entry name" value="Ankyrin repeat-containing domain"/>
    <property type="match status" value="1"/>
</dbReference>
<evidence type="ECO:0000313" key="1">
    <source>
        <dbReference type="EMBL" id="EWG55713.1"/>
    </source>
</evidence>
<dbReference type="OrthoDB" id="1577640at2759"/>
<dbReference type="InterPro" id="IPR036770">
    <property type="entry name" value="Ankyrin_rpt-contain_sf"/>
</dbReference>
<protein>
    <recommendedName>
        <fullName evidence="3">Fungal N-terminal domain-containing protein</fullName>
    </recommendedName>
</protein>
<dbReference type="EMBL" id="DS022265">
    <property type="protein sequence ID" value="EWG55713.1"/>
    <property type="molecule type" value="Genomic_DNA"/>
</dbReference>
<gene>
    <name evidence="1" type="ORF">FVEG_13665</name>
</gene>